<dbReference type="PRINTS" id="PR00081">
    <property type="entry name" value="GDHRDH"/>
</dbReference>
<dbReference type="GO" id="GO:0016491">
    <property type="term" value="F:oxidoreductase activity"/>
    <property type="evidence" value="ECO:0007669"/>
    <property type="project" value="UniProtKB-KW"/>
</dbReference>
<evidence type="ECO:0000256" key="4">
    <source>
        <dbReference type="RuleBase" id="RU000363"/>
    </source>
</evidence>
<evidence type="ECO:0000256" key="3">
    <source>
        <dbReference type="ARBA" id="ARBA00023002"/>
    </source>
</evidence>
<dbReference type="PANTHER" id="PTHR43963:SF6">
    <property type="entry name" value="CHAIN DEHYDROGENASE FAMILY PROTEIN, PUTATIVE (AFU_ORTHOLOGUE AFUA_3G15350)-RELATED"/>
    <property type="match status" value="1"/>
</dbReference>
<dbReference type="AlphaFoldDB" id="A0A0B2VIV7"/>
<dbReference type="Pfam" id="PF00106">
    <property type="entry name" value="adh_short"/>
    <property type="match status" value="1"/>
</dbReference>
<accession>A0A0B2VIV7</accession>
<dbReference type="SUPFAM" id="SSF51735">
    <property type="entry name" value="NAD(P)-binding Rossmann-fold domains"/>
    <property type="match status" value="1"/>
</dbReference>
<keyword evidence="2" id="KW-0521">NADP</keyword>
<dbReference type="STRING" id="6265.A0A0B2VIV7"/>
<dbReference type="OrthoDB" id="7289984at2759"/>
<evidence type="ECO:0000313" key="5">
    <source>
        <dbReference type="EMBL" id="KHN81377.1"/>
    </source>
</evidence>
<gene>
    <name evidence="5" type="primary">CBR1</name>
    <name evidence="5" type="ORF">Tcan_05966</name>
</gene>
<dbReference type="Pfam" id="PF13561">
    <property type="entry name" value="adh_short_C2"/>
    <property type="match status" value="1"/>
</dbReference>
<dbReference type="InterPro" id="IPR002347">
    <property type="entry name" value="SDR_fam"/>
</dbReference>
<evidence type="ECO:0000256" key="1">
    <source>
        <dbReference type="ARBA" id="ARBA00006484"/>
    </source>
</evidence>
<protein>
    <submittedName>
        <fullName evidence="5">Carbonyl reductase [NADPH] 1</fullName>
    </submittedName>
</protein>
<evidence type="ECO:0000256" key="2">
    <source>
        <dbReference type="ARBA" id="ARBA00022857"/>
    </source>
</evidence>
<comment type="similarity">
    <text evidence="1 4">Belongs to the short-chain dehydrogenases/reductases (SDR) family.</text>
</comment>
<keyword evidence="3" id="KW-0560">Oxidoreductase</keyword>
<dbReference type="PRINTS" id="PR00080">
    <property type="entry name" value="SDRFAMILY"/>
</dbReference>
<keyword evidence="6" id="KW-1185">Reference proteome</keyword>
<name>A0A0B2VIV7_TOXCA</name>
<dbReference type="OMA" id="FYFYMST"/>
<reference evidence="5 6" key="1">
    <citation type="submission" date="2014-11" db="EMBL/GenBank/DDBJ databases">
        <title>Genetic blueprint of the zoonotic pathogen Toxocara canis.</title>
        <authorList>
            <person name="Zhu X.-Q."/>
            <person name="Korhonen P.K."/>
            <person name="Cai H."/>
            <person name="Young N.D."/>
            <person name="Nejsum P."/>
            <person name="von Samson-Himmelstjerna G."/>
            <person name="Boag P.R."/>
            <person name="Tan P."/>
            <person name="Li Q."/>
            <person name="Min J."/>
            <person name="Yang Y."/>
            <person name="Wang X."/>
            <person name="Fang X."/>
            <person name="Hall R.S."/>
            <person name="Hofmann A."/>
            <person name="Sternberg P.W."/>
            <person name="Jex A.R."/>
            <person name="Gasser R.B."/>
        </authorList>
    </citation>
    <scope>NUCLEOTIDE SEQUENCE [LARGE SCALE GENOMIC DNA]</scope>
    <source>
        <strain evidence="5">PN_DK_2014</strain>
    </source>
</reference>
<evidence type="ECO:0000313" key="6">
    <source>
        <dbReference type="Proteomes" id="UP000031036"/>
    </source>
</evidence>
<dbReference type="Proteomes" id="UP000031036">
    <property type="component" value="Unassembled WGS sequence"/>
</dbReference>
<dbReference type="InterPro" id="IPR036291">
    <property type="entry name" value="NAD(P)-bd_dom_sf"/>
</dbReference>
<sequence length="291" mass="32128">MASVLIRLQSLFCRCRMDSQRVFVVTGSQKGIGYGIVKTLATTLPNAIVYMTDTHECLLKQSLHKLKTESGKSIKAEVRTHQLDITMIGSVTKFADHLQAEHGGFDVLINNAGVRFNSSVSESLYEAKVTVATNYEGTKLVSQTLLPLMRNYGRVVNLASRSGAIHGYNPDMKAKLTDEALTVADVDAYVQDFLTAYEENNCSSKGYPRSSYAVTKTACILLARIWARELASRKIVVNACCPGYVETDMSRGMKSPLTIEQGADTPVYLATLEGDEPNGKFVYLRKVTPWY</sequence>
<proteinExistence type="inferred from homology"/>
<dbReference type="Gene3D" id="3.40.50.720">
    <property type="entry name" value="NAD(P)-binding Rossmann-like Domain"/>
    <property type="match status" value="1"/>
</dbReference>
<organism evidence="5 6">
    <name type="scientific">Toxocara canis</name>
    <name type="common">Canine roundworm</name>
    <dbReference type="NCBI Taxonomy" id="6265"/>
    <lineage>
        <taxon>Eukaryota</taxon>
        <taxon>Metazoa</taxon>
        <taxon>Ecdysozoa</taxon>
        <taxon>Nematoda</taxon>
        <taxon>Chromadorea</taxon>
        <taxon>Rhabditida</taxon>
        <taxon>Spirurina</taxon>
        <taxon>Ascaridomorpha</taxon>
        <taxon>Ascaridoidea</taxon>
        <taxon>Toxocaridae</taxon>
        <taxon>Toxocara</taxon>
    </lineage>
</organism>
<dbReference type="EMBL" id="JPKZ01001541">
    <property type="protein sequence ID" value="KHN81377.1"/>
    <property type="molecule type" value="Genomic_DNA"/>
</dbReference>
<dbReference type="PANTHER" id="PTHR43963">
    <property type="entry name" value="CARBONYL REDUCTASE 1-RELATED"/>
    <property type="match status" value="1"/>
</dbReference>
<comment type="caution">
    <text evidence="5">The sequence shown here is derived from an EMBL/GenBank/DDBJ whole genome shotgun (WGS) entry which is preliminary data.</text>
</comment>